<proteinExistence type="predicted"/>
<accession>A0A392ST50</accession>
<name>A0A392ST50_9FABA</name>
<comment type="caution">
    <text evidence="1">The sequence shown here is derived from an EMBL/GenBank/DDBJ whole genome shotgun (WGS) entry which is preliminary data.</text>
</comment>
<reference evidence="1 2" key="1">
    <citation type="journal article" date="2018" name="Front. Plant Sci.">
        <title>Red Clover (Trifolium pratense) and Zigzag Clover (T. medium) - A Picture of Genomic Similarities and Differences.</title>
        <authorList>
            <person name="Dluhosova J."/>
            <person name="Istvanek J."/>
            <person name="Nedelnik J."/>
            <person name="Repkova J."/>
        </authorList>
    </citation>
    <scope>NUCLEOTIDE SEQUENCE [LARGE SCALE GENOMIC DNA]</scope>
    <source>
        <strain evidence="2">cv. 10/8</strain>
        <tissue evidence="1">Leaf</tissue>
    </source>
</reference>
<protein>
    <submittedName>
        <fullName evidence="1">Uncharacterized protein</fullName>
    </submittedName>
</protein>
<dbReference type="EMBL" id="LXQA010434556">
    <property type="protein sequence ID" value="MCI51612.1"/>
    <property type="molecule type" value="Genomic_DNA"/>
</dbReference>
<feature type="non-terminal residue" evidence="1">
    <location>
        <position position="1"/>
    </location>
</feature>
<evidence type="ECO:0000313" key="2">
    <source>
        <dbReference type="Proteomes" id="UP000265520"/>
    </source>
</evidence>
<keyword evidence="2" id="KW-1185">Reference proteome</keyword>
<evidence type="ECO:0000313" key="1">
    <source>
        <dbReference type="EMBL" id="MCI51612.1"/>
    </source>
</evidence>
<sequence>EMEIWDKTEVVEIVAYKTSPLNTTLLGCCSRHLASGSENLYPSYGGETQAHARSVNMVKHRHYLVVVELVKYSHQSGIFLP</sequence>
<organism evidence="1 2">
    <name type="scientific">Trifolium medium</name>
    <dbReference type="NCBI Taxonomy" id="97028"/>
    <lineage>
        <taxon>Eukaryota</taxon>
        <taxon>Viridiplantae</taxon>
        <taxon>Streptophyta</taxon>
        <taxon>Embryophyta</taxon>
        <taxon>Tracheophyta</taxon>
        <taxon>Spermatophyta</taxon>
        <taxon>Magnoliopsida</taxon>
        <taxon>eudicotyledons</taxon>
        <taxon>Gunneridae</taxon>
        <taxon>Pentapetalae</taxon>
        <taxon>rosids</taxon>
        <taxon>fabids</taxon>
        <taxon>Fabales</taxon>
        <taxon>Fabaceae</taxon>
        <taxon>Papilionoideae</taxon>
        <taxon>50 kb inversion clade</taxon>
        <taxon>NPAAA clade</taxon>
        <taxon>Hologalegina</taxon>
        <taxon>IRL clade</taxon>
        <taxon>Trifolieae</taxon>
        <taxon>Trifolium</taxon>
    </lineage>
</organism>
<dbReference type="Proteomes" id="UP000265520">
    <property type="component" value="Unassembled WGS sequence"/>
</dbReference>
<dbReference type="AlphaFoldDB" id="A0A392ST50"/>